<feature type="transmembrane region" description="Helical" evidence="2">
    <location>
        <begin position="247"/>
        <end position="268"/>
    </location>
</feature>
<protein>
    <submittedName>
        <fullName evidence="3">Uncharacterized protein</fullName>
    </submittedName>
</protein>
<dbReference type="AlphaFoldDB" id="A0A2I1FTT1"/>
<evidence type="ECO:0000313" key="4">
    <source>
        <dbReference type="Proteomes" id="UP000234323"/>
    </source>
</evidence>
<feature type="transmembrane region" description="Helical" evidence="2">
    <location>
        <begin position="212"/>
        <end position="235"/>
    </location>
</feature>
<sequence>MIEDKDNKTKEDKNNKTEDKTKEVYGYNKEDRKKLFVLLSMKEEWNKAETNLARRTNLMITHLSIAIITIFIGVCLFFLAKYNNTNKILKITLPSITGISGVLVLVRSFMEKFKLSKDISTNLLQIITDHKTDETIPTLMKIPDNEINKLPIERHKNYESFLRRINYLIYLEKKFGIGFSILMSLYVIILAIISILLSTNLIESSWQYADNFLAINIIAIGVVWVINIILSYCIQLYEKIYNVNSKFIRFISIPILIFFIPLAIYYRLLNRTYLIEKEDYEIYFGKYNTENDDVTFFGTEVEAKLVLNLVLKLLKYDEPDDEIEKYLKKDLQNKATRTCSCNEIKNDDYLCRKIKKYLMNNKMNNKENGKISAILAGRLIELINRNGKNHEVPNDSIIDELIKKISKKLKIDEESSNGNDKNHEVSNDGNKTNTDSIEPNEKSSNGNGKNHGDKIISGVALIEELPNIDELKSSNGNGKNHGDKIRGGVLIEDWKKLPNIDELIKKISETNEKSSNGNDKNHEVSNNSNTDSIETNEKSSNENGKNPKVPNDSNITDKILEYFVEKTENETLMEAYLMALLKFKDPKYRDNKYDKYVKKYEKDHTQNDDEIIKLAMKIIKKKIYRRYLRNDMKYFNFKDIYRYTINDDFQYLNWEDFKNRFKKFLLINDKIILKLEPIELTEKHKYEIKRILSGLDLDDDVRESADKKV</sequence>
<feature type="compositionally biased region" description="Polar residues" evidence="1">
    <location>
        <begin position="513"/>
        <end position="533"/>
    </location>
</feature>
<feature type="transmembrane region" description="Helical" evidence="2">
    <location>
        <begin position="91"/>
        <end position="110"/>
    </location>
</feature>
<feature type="region of interest" description="Disordered" evidence="1">
    <location>
        <begin position="511"/>
        <end position="552"/>
    </location>
</feature>
<dbReference type="VEuPathDB" id="FungiDB:RhiirA1_396694"/>
<comment type="caution">
    <text evidence="3">The sequence shown here is derived from an EMBL/GenBank/DDBJ whole genome shotgun (WGS) entry which is preliminary data.</text>
</comment>
<dbReference type="VEuPathDB" id="FungiDB:RhiirFUN_017433"/>
<evidence type="ECO:0000313" key="3">
    <source>
        <dbReference type="EMBL" id="PKY37789.1"/>
    </source>
</evidence>
<keyword evidence="2" id="KW-1133">Transmembrane helix</keyword>
<dbReference type="Proteomes" id="UP000234323">
    <property type="component" value="Unassembled WGS sequence"/>
</dbReference>
<dbReference type="VEuPathDB" id="FungiDB:FUN_000018"/>
<accession>A0A2I1FTT1</accession>
<feature type="compositionally biased region" description="Polar residues" evidence="1">
    <location>
        <begin position="427"/>
        <end position="448"/>
    </location>
</feature>
<dbReference type="EMBL" id="LLXI01000010">
    <property type="protein sequence ID" value="PKY37789.1"/>
    <property type="molecule type" value="Genomic_DNA"/>
</dbReference>
<reference evidence="3 4" key="1">
    <citation type="submission" date="2015-10" db="EMBL/GenBank/DDBJ databases">
        <title>Genome analyses suggest a sexual origin of heterokaryosis in a supposedly ancient asexual fungus.</title>
        <authorList>
            <person name="Ropars J."/>
            <person name="Sedzielewska K."/>
            <person name="Noel J."/>
            <person name="Charron P."/>
            <person name="Farinelli L."/>
            <person name="Marton T."/>
            <person name="Kruger M."/>
            <person name="Pelin A."/>
            <person name="Brachmann A."/>
            <person name="Corradi N."/>
        </authorList>
    </citation>
    <scope>NUCLEOTIDE SEQUENCE [LARGE SCALE GENOMIC DNA]</scope>
    <source>
        <strain evidence="3 4">A4</strain>
    </source>
</reference>
<feature type="transmembrane region" description="Helical" evidence="2">
    <location>
        <begin position="175"/>
        <end position="197"/>
    </location>
</feature>
<feature type="transmembrane region" description="Helical" evidence="2">
    <location>
        <begin position="58"/>
        <end position="79"/>
    </location>
</feature>
<keyword evidence="4" id="KW-1185">Reference proteome</keyword>
<gene>
    <name evidence="3" type="ORF">RhiirA4_450691</name>
</gene>
<keyword evidence="2" id="KW-0472">Membrane</keyword>
<proteinExistence type="predicted"/>
<feature type="region of interest" description="Disordered" evidence="1">
    <location>
        <begin position="412"/>
        <end position="452"/>
    </location>
</feature>
<name>A0A2I1FTT1_9GLOM</name>
<evidence type="ECO:0000256" key="2">
    <source>
        <dbReference type="SAM" id="Phobius"/>
    </source>
</evidence>
<keyword evidence="2" id="KW-0812">Transmembrane</keyword>
<feature type="region of interest" description="Disordered" evidence="1">
    <location>
        <begin position="1"/>
        <end position="21"/>
    </location>
</feature>
<organism evidence="3 4">
    <name type="scientific">Rhizophagus irregularis</name>
    <dbReference type="NCBI Taxonomy" id="588596"/>
    <lineage>
        <taxon>Eukaryota</taxon>
        <taxon>Fungi</taxon>
        <taxon>Fungi incertae sedis</taxon>
        <taxon>Mucoromycota</taxon>
        <taxon>Glomeromycotina</taxon>
        <taxon>Glomeromycetes</taxon>
        <taxon>Glomerales</taxon>
        <taxon>Glomeraceae</taxon>
        <taxon>Rhizophagus</taxon>
    </lineage>
</organism>
<evidence type="ECO:0000256" key="1">
    <source>
        <dbReference type="SAM" id="MobiDB-lite"/>
    </source>
</evidence>